<name>A0A8H4MY61_9PEZI</name>
<organism evidence="3 4">
    <name type="scientific">Botryosphaeria dothidea</name>
    <dbReference type="NCBI Taxonomy" id="55169"/>
    <lineage>
        <taxon>Eukaryota</taxon>
        <taxon>Fungi</taxon>
        <taxon>Dikarya</taxon>
        <taxon>Ascomycota</taxon>
        <taxon>Pezizomycotina</taxon>
        <taxon>Dothideomycetes</taxon>
        <taxon>Dothideomycetes incertae sedis</taxon>
        <taxon>Botryosphaeriales</taxon>
        <taxon>Botryosphaeriaceae</taxon>
        <taxon>Botryosphaeria</taxon>
    </lineage>
</organism>
<dbReference type="OrthoDB" id="3920781at2759"/>
<reference evidence="3" key="1">
    <citation type="submission" date="2020-04" db="EMBL/GenBank/DDBJ databases">
        <title>Genome Assembly and Annotation of Botryosphaeria dothidea sdau 11-99, a Latent Pathogen of Apple Fruit Ring Rot in China.</title>
        <authorList>
            <person name="Yu C."/>
            <person name="Diao Y."/>
            <person name="Lu Q."/>
            <person name="Zhao J."/>
            <person name="Cui S."/>
            <person name="Peng C."/>
            <person name="He B."/>
            <person name="Liu H."/>
        </authorList>
    </citation>
    <scope>NUCLEOTIDE SEQUENCE [LARGE SCALE GENOMIC DNA]</scope>
    <source>
        <strain evidence="3">Sdau11-99</strain>
    </source>
</reference>
<feature type="compositionally biased region" description="Polar residues" evidence="1">
    <location>
        <begin position="42"/>
        <end position="59"/>
    </location>
</feature>
<accession>A0A8H4MY61</accession>
<feature type="transmembrane region" description="Helical" evidence="2">
    <location>
        <begin position="262"/>
        <end position="283"/>
    </location>
</feature>
<feature type="region of interest" description="Disordered" evidence="1">
    <location>
        <begin position="42"/>
        <end position="75"/>
    </location>
</feature>
<proteinExistence type="predicted"/>
<evidence type="ECO:0000313" key="4">
    <source>
        <dbReference type="Proteomes" id="UP000572817"/>
    </source>
</evidence>
<dbReference type="Proteomes" id="UP000572817">
    <property type="component" value="Unassembled WGS sequence"/>
</dbReference>
<keyword evidence="2" id="KW-1133">Transmembrane helix</keyword>
<comment type="caution">
    <text evidence="3">The sequence shown here is derived from an EMBL/GenBank/DDBJ whole genome shotgun (WGS) entry which is preliminary data.</text>
</comment>
<evidence type="ECO:0000256" key="2">
    <source>
        <dbReference type="SAM" id="Phobius"/>
    </source>
</evidence>
<dbReference type="EMBL" id="WWBZ02000073">
    <property type="protein sequence ID" value="KAF4301825.1"/>
    <property type="molecule type" value="Genomic_DNA"/>
</dbReference>
<sequence length="320" mass="35364">MPGRVGSLRRNQQPQLRPIQQDPHDSPRASYVSLGETEFTTTSIQTYPTATDIPQNLRQPPQAARPMDPRFADPRPIDLQASLRDSSSSVVSFLNQNGVPQRQRSNTTVTRTTNTPMSPMSNAKDSQVSLDRGYFNSYLNFPEPKEPVRYNGLSWHANKSPLGAGLRDIPERISSRFSRRSLPSAQSDMTYMKGGSGFDKSVEDLTLLQRARRVSLTTIFLAVAAAILIIEECVVGAVWALVLSKRSNGMNPFARGYFGSKAVNFVGSAIAALIGLTIQWFLYPKLARSRIALQIWSFLLVFLTYMGCCIASGVVSKLEA</sequence>
<feature type="region of interest" description="Disordered" evidence="1">
    <location>
        <begin position="1"/>
        <end position="30"/>
    </location>
</feature>
<gene>
    <name evidence="3" type="ORF">GTA08_BOTSDO09762</name>
</gene>
<protein>
    <submittedName>
        <fullName evidence="3">Uncharacterized protein</fullName>
    </submittedName>
</protein>
<keyword evidence="2" id="KW-0472">Membrane</keyword>
<feature type="transmembrane region" description="Helical" evidence="2">
    <location>
        <begin position="219"/>
        <end position="242"/>
    </location>
</feature>
<keyword evidence="2" id="KW-0812">Transmembrane</keyword>
<feature type="compositionally biased region" description="Low complexity" evidence="1">
    <location>
        <begin position="106"/>
        <end position="115"/>
    </location>
</feature>
<feature type="transmembrane region" description="Helical" evidence="2">
    <location>
        <begin position="295"/>
        <end position="315"/>
    </location>
</feature>
<keyword evidence="4" id="KW-1185">Reference proteome</keyword>
<dbReference type="AlphaFoldDB" id="A0A8H4MY61"/>
<evidence type="ECO:0000256" key="1">
    <source>
        <dbReference type="SAM" id="MobiDB-lite"/>
    </source>
</evidence>
<feature type="region of interest" description="Disordered" evidence="1">
    <location>
        <begin position="98"/>
        <end position="125"/>
    </location>
</feature>
<feature type="compositionally biased region" description="Polar residues" evidence="1">
    <location>
        <begin position="116"/>
        <end position="125"/>
    </location>
</feature>
<evidence type="ECO:0000313" key="3">
    <source>
        <dbReference type="EMBL" id="KAF4301825.1"/>
    </source>
</evidence>